<dbReference type="AlphaFoldDB" id="A0AAD8ACE8"/>
<reference evidence="2" key="1">
    <citation type="journal article" date="2023" name="IScience">
        <title>Live-bearing cockroach genome reveals convergent evolutionary mechanisms linked to viviparity in insects and beyond.</title>
        <authorList>
            <person name="Fouks B."/>
            <person name="Harrison M.C."/>
            <person name="Mikhailova A.A."/>
            <person name="Marchal E."/>
            <person name="English S."/>
            <person name="Carruthers M."/>
            <person name="Jennings E.C."/>
            <person name="Chiamaka E.L."/>
            <person name="Frigard R.A."/>
            <person name="Pippel M."/>
            <person name="Attardo G.M."/>
            <person name="Benoit J.B."/>
            <person name="Bornberg-Bauer E."/>
            <person name="Tobe S.S."/>
        </authorList>
    </citation>
    <scope>NUCLEOTIDE SEQUENCE</scope>
    <source>
        <strain evidence="2">Stay&amp;Tobe</strain>
    </source>
</reference>
<evidence type="ECO:0000256" key="1">
    <source>
        <dbReference type="SAM" id="MobiDB-lite"/>
    </source>
</evidence>
<sequence length="78" mass="8896">AKETGHGPCSLIPPGCRVCTRIKLSVRSAGRGTMGMDNLEDRERKHAVHKEHLHREHRYLRRRLEQLNQCAVQTALSV</sequence>
<comment type="caution">
    <text evidence="2">The sequence shown here is derived from an EMBL/GenBank/DDBJ whole genome shotgun (WGS) entry which is preliminary data.</text>
</comment>
<dbReference type="EMBL" id="JASPKZ010001990">
    <property type="protein sequence ID" value="KAJ9596404.1"/>
    <property type="molecule type" value="Genomic_DNA"/>
</dbReference>
<keyword evidence="3" id="KW-1185">Reference proteome</keyword>
<name>A0AAD8ACE8_DIPPU</name>
<feature type="non-terminal residue" evidence="2">
    <location>
        <position position="78"/>
    </location>
</feature>
<protein>
    <submittedName>
        <fullName evidence="2">Uncharacterized protein</fullName>
    </submittedName>
</protein>
<gene>
    <name evidence="2" type="ORF">L9F63_012567</name>
</gene>
<proteinExistence type="predicted"/>
<reference evidence="2" key="2">
    <citation type="submission" date="2023-05" db="EMBL/GenBank/DDBJ databases">
        <authorList>
            <person name="Fouks B."/>
        </authorList>
    </citation>
    <scope>NUCLEOTIDE SEQUENCE</scope>
    <source>
        <strain evidence="2">Stay&amp;Tobe</strain>
        <tissue evidence="2">Testes</tissue>
    </source>
</reference>
<organism evidence="2 3">
    <name type="scientific">Diploptera punctata</name>
    <name type="common">Pacific beetle cockroach</name>
    <dbReference type="NCBI Taxonomy" id="6984"/>
    <lineage>
        <taxon>Eukaryota</taxon>
        <taxon>Metazoa</taxon>
        <taxon>Ecdysozoa</taxon>
        <taxon>Arthropoda</taxon>
        <taxon>Hexapoda</taxon>
        <taxon>Insecta</taxon>
        <taxon>Pterygota</taxon>
        <taxon>Neoptera</taxon>
        <taxon>Polyneoptera</taxon>
        <taxon>Dictyoptera</taxon>
        <taxon>Blattodea</taxon>
        <taxon>Blaberoidea</taxon>
        <taxon>Blaberidae</taxon>
        <taxon>Diplopterinae</taxon>
        <taxon>Diploptera</taxon>
    </lineage>
</organism>
<evidence type="ECO:0000313" key="2">
    <source>
        <dbReference type="EMBL" id="KAJ9596404.1"/>
    </source>
</evidence>
<evidence type="ECO:0000313" key="3">
    <source>
        <dbReference type="Proteomes" id="UP001233999"/>
    </source>
</evidence>
<feature type="region of interest" description="Disordered" evidence="1">
    <location>
        <begin position="30"/>
        <end position="52"/>
    </location>
</feature>
<dbReference type="Proteomes" id="UP001233999">
    <property type="component" value="Unassembled WGS sequence"/>
</dbReference>
<accession>A0AAD8ACE8</accession>